<comment type="caution">
    <text evidence="2">The sequence shown here is derived from an EMBL/GenBank/DDBJ whole genome shotgun (WGS) entry which is preliminary data.</text>
</comment>
<dbReference type="PANTHER" id="PTHR46825">
    <property type="entry name" value="D-ALANYL-D-ALANINE-CARBOXYPEPTIDASE/ENDOPEPTIDASE AMPH"/>
    <property type="match status" value="1"/>
</dbReference>
<dbReference type="SUPFAM" id="SSF56601">
    <property type="entry name" value="beta-lactamase/transpeptidase-like"/>
    <property type="match status" value="1"/>
</dbReference>
<dbReference type="Gene3D" id="3.40.710.10">
    <property type="entry name" value="DD-peptidase/beta-lactamase superfamily"/>
    <property type="match status" value="1"/>
</dbReference>
<evidence type="ECO:0000313" key="3">
    <source>
        <dbReference type="Proteomes" id="UP000765802"/>
    </source>
</evidence>
<sequence>MKHMKFSAFPRMAPIAAIALLLITATGCRKDLYQLKTVTCTAETPMNTAHPMKDSLQRIIDKYVQLGIPGVQVTVKNADGWYFASGGYASLEDQTPFRPCTPGWLFSLTKTYTAALVMKSVEQGLIRLDQPIGPMLPAEYAGYINGQEKITVRMLLNHSSGIINMTELPEFHVDQLNHPLQQPSVAGLMRLLRGKPLLFEPGSDFSYSNANFLVLQVILEKVRSKSYEQLLREDILQPLSLEQTYYAPGEEMAASLGFPSYYFDRFANAQLENITRWNNKLGAACYGYGGIAASAADAIRFYEALFTGKVISPASLQEMRTWVKGKNSEQPDYGLGLEYYQYHQGTDPQYGHEGDGIGCTTQMFYSPASNTYMYINCNAGRQLFGPYLFKTTDMKNELCRYVAGQ</sequence>
<accession>A0ABR7M7K7</accession>
<reference evidence="2 3" key="1">
    <citation type="submission" date="2016-07" db="EMBL/GenBank/DDBJ databases">
        <title>Genome analysis of Flavihumibacter stibioxidans YS-17.</title>
        <authorList>
            <person name="Shi K."/>
            <person name="Han Y."/>
            <person name="Wang G."/>
        </authorList>
    </citation>
    <scope>NUCLEOTIDE SEQUENCE [LARGE SCALE GENOMIC DNA]</scope>
    <source>
        <strain evidence="2 3">YS-17</strain>
    </source>
</reference>
<organism evidence="2 3">
    <name type="scientific">Flavihumibacter stibioxidans</name>
    <dbReference type="NCBI Taxonomy" id="1834163"/>
    <lineage>
        <taxon>Bacteria</taxon>
        <taxon>Pseudomonadati</taxon>
        <taxon>Bacteroidota</taxon>
        <taxon>Chitinophagia</taxon>
        <taxon>Chitinophagales</taxon>
        <taxon>Chitinophagaceae</taxon>
        <taxon>Flavihumibacter</taxon>
    </lineage>
</organism>
<name>A0ABR7M7K7_9BACT</name>
<dbReference type="PROSITE" id="PS51257">
    <property type="entry name" value="PROKAR_LIPOPROTEIN"/>
    <property type="match status" value="1"/>
</dbReference>
<dbReference type="Pfam" id="PF00144">
    <property type="entry name" value="Beta-lactamase"/>
    <property type="match status" value="1"/>
</dbReference>
<proteinExistence type="predicted"/>
<dbReference type="InterPro" id="IPR050491">
    <property type="entry name" value="AmpC-like"/>
</dbReference>
<keyword evidence="3" id="KW-1185">Reference proteome</keyword>
<dbReference type="EMBL" id="MBUA01000012">
    <property type="protein sequence ID" value="MBC6490992.1"/>
    <property type="molecule type" value="Genomic_DNA"/>
</dbReference>
<dbReference type="Proteomes" id="UP000765802">
    <property type="component" value="Unassembled WGS sequence"/>
</dbReference>
<dbReference type="InterPro" id="IPR012338">
    <property type="entry name" value="Beta-lactam/transpept-like"/>
</dbReference>
<protein>
    <recommendedName>
        <fullName evidence="1">Beta-lactamase-related domain-containing protein</fullName>
    </recommendedName>
</protein>
<gene>
    <name evidence="2" type="ORF">BC349_08115</name>
</gene>
<evidence type="ECO:0000313" key="2">
    <source>
        <dbReference type="EMBL" id="MBC6490992.1"/>
    </source>
</evidence>
<evidence type="ECO:0000259" key="1">
    <source>
        <dbReference type="Pfam" id="PF00144"/>
    </source>
</evidence>
<dbReference type="InterPro" id="IPR001466">
    <property type="entry name" value="Beta-lactam-related"/>
</dbReference>
<dbReference type="PANTHER" id="PTHR46825:SF7">
    <property type="entry name" value="D-ALANYL-D-ALANINE CARBOXYPEPTIDASE"/>
    <property type="match status" value="1"/>
</dbReference>
<feature type="domain" description="Beta-lactamase-related" evidence="1">
    <location>
        <begin position="56"/>
        <end position="379"/>
    </location>
</feature>